<protein>
    <recommendedName>
        <fullName evidence="3 12">Flagellar biosynthetic protein FlhB</fullName>
    </recommendedName>
</protein>
<evidence type="ECO:0000256" key="2">
    <source>
        <dbReference type="ARBA" id="ARBA00010690"/>
    </source>
</evidence>
<evidence type="ECO:0000256" key="8">
    <source>
        <dbReference type="ARBA" id="ARBA00022927"/>
    </source>
</evidence>
<dbReference type="SUPFAM" id="SSF160544">
    <property type="entry name" value="EscU C-terminal domain-like"/>
    <property type="match status" value="1"/>
</dbReference>
<keyword evidence="4 12" id="KW-0813">Transport</keyword>
<evidence type="ECO:0000256" key="13">
    <source>
        <dbReference type="SAM" id="MobiDB-lite"/>
    </source>
</evidence>
<feature type="transmembrane region" description="Helical" evidence="12">
    <location>
        <begin position="194"/>
        <end position="215"/>
    </location>
</feature>
<dbReference type="EMBL" id="VWXL01000014">
    <property type="protein sequence ID" value="MVB09752.1"/>
    <property type="molecule type" value="Genomic_DNA"/>
</dbReference>
<organism evidence="14 15">
    <name type="scientific">Caproicibacter fermentans</name>
    <dbReference type="NCBI Taxonomy" id="2576756"/>
    <lineage>
        <taxon>Bacteria</taxon>
        <taxon>Bacillati</taxon>
        <taxon>Bacillota</taxon>
        <taxon>Clostridia</taxon>
        <taxon>Eubacteriales</taxon>
        <taxon>Acutalibacteraceae</taxon>
        <taxon>Caproicibacter</taxon>
    </lineage>
</organism>
<dbReference type="Pfam" id="PF01312">
    <property type="entry name" value="Bac_export_2"/>
    <property type="match status" value="1"/>
</dbReference>
<dbReference type="InterPro" id="IPR006136">
    <property type="entry name" value="FlhB"/>
</dbReference>
<keyword evidence="5 12" id="KW-1003">Cell membrane</keyword>
<evidence type="ECO:0000256" key="3">
    <source>
        <dbReference type="ARBA" id="ARBA00021622"/>
    </source>
</evidence>
<evidence type="ECO:0000256" key="1">
    <source>
        <dbReference type="ARBA" id="ARBA00004651"/>
    </source>
</evidence>
<dbReference type="FunFam" id="3.40.1690.10:FF:000001">
    <property type="entry name" value="Flagellar biosynthetic protein FlhB"/>
    <property type="match status" value="1"/>
</dbReference>
<evidence type="ECO:0000256" key="5">
    <source>
        <dbReference type="ARBA" id="ARBA00022475"/>
    </source>
</evidence>
<feature type="transmembrane region" description="Helical" evidence="12">
    <location>
        <begin position="86"/>
        <end position="108"/>
    </location>
</feature>
<dbReference type="InterPro" id="IPR029025">
    <property type="entry name" value="T3SS_substrate_exporter_C"/>
</dbReference>
<dbReference type="GO" id="GO:0044780">
    <property type="term" value="P:bacterial-type flagellum assembly"/>
    <property type="evidence" value="ECO:0007669"/>
    <property type="project" value="InterPro"/>
</dbReference>
<keyword evidence="8 12" id="KW-0653">Protein transport</keyword>
<evidence type="ECO:0000256" key="12">
    <source>
        <dbReference type="RuleBase" id="RU364091"/>
    </source>
</evidence>
<comment type="subcellular location">
    <subcellularLocation>
        <location evidence="1">Cell membrane</location>
        <topology evidence="1">Multi-pass membrane protein</topology>
    </subcellularLocation>
</comment>
<evidence type="ECO:0000256" key="6">
    <source>
        <dbReference type="ARBA" id="ARBA00022692"/>
    </source>
</evidence>
<reference evidence="14 15" key="1">
    <citation type="submission" date="2019-09" db="EMBL/GenBank/DDBJ databases">
        <title>Genome sequence of Clostridium sp. EA1.</title>
        <authorList>
            <person name="Poehlein A."/>
            <person name="Bengelsdorf F.R."/>
            <person name="Daniel R."/>
        </authorList>
    </citation>
    <scope>NUCLEOTIDE SEQUENCE [LARGE SCALE GENOMIC DNA]</scope>
    <source>
        <strain evidence="14 15">EA1</strain>
    </source>
</reference>
<feature type="region of interest" description="Disordered" evidence="13">
    <location>
        <begin position="1"/>
        <end position="23"/>
    </location>
</feature>
<dbReference type="InterPro" id="IPR006135">
    <property type="entry name" value="T3SS_substrate_exporter"/>
</dbReference>
<keyword evidence="11 12" id="KW-1006">Bacterial flagellum protein export</keyword>
<dbReference type="RefSeq" id="WP_330593826.1">
    <property type="nucleotide sequence ID" value="NZ_VWXL01000014.1"/>
</dbReference>
<evidence type="ECO:0000256" key="11">
    <source>
        <dbReference type="ARBA" id="ARBA00023225"/>
    </source>
</evidence>
<dbReference type="PANTHER" id="PTHR30531">
    <property type="entry name" value="FLAGELLAR BIOSYNTHETIC PROTEIN FLHB"/>
    <property type="match status" value="1"/>
</dbReference>
<evidence type="ECO:0000313" key="14">
    <source>
        <dbReference type="EMBL" id="MVB09752.1"/>
    </source>
</evidence>
<keyword evidence="14" id="KW-0969">Cilium</keyword>
<comment type="caution">
    <text evidence="14">The sequence shown here is derived from an EMBL/GenBank/DDBJ whole genome shotgun (WGS) entry which is preliminary data.</text>
</comment>
<dbReference type="GO" id="GO:0005886">
    <property type="term" value="C:plasma membrane"/>
    <property type="evidence" value="ECO:0007669"/>
    <property type="project" value="UniProtKB-SubCell"/>
</dbReference>
<accession>A0A6N8HVK5</accession>
<dbReference type="PRINTS" id="PR00950">
    <property type="entry name" value="TYPE3IMSPROT"/>
</dbReference>
<evidence type="ECO:0000256" key="9">
    <source>
        <dbReference type="ARBA" id="ARBA00022989"/>
    </source>
</evidence>
<evidence type="ECO:0000256" key="10">
    <source>
        <dbReference type="ARBA" id="ARBA00023136"/>
    </source>
</evidence>
<keyword evidence="14" id="KW-0282">Flagellum</keyword>
<comment type="caution">
    <text evidence="12">Lacks conserved residue(s) required for the propagation of feature annotation.</text>
</comment>
<dbReference type="NCBIfam" id="TIGR00328">
    <property type="entry name" value="flhB"/>
    <property type="match status" value="1"/>
</dbReference>
<dbReference type="AlphaFoldDB" id="A0A6N8HVK5"/>
<comment type="similarity">
    <text evidence="2 12">Belongs to the type III secretion exporter family.</text>
</comment>
<gene>
    <name evidence="12 14" type="primary">flhB</name>
    <name evidence="14" type="ORF">CAFE_04170</name>
</gene>
<dbReference type="Gene3D" id="6.10.250.2080">
    <property type="match status" value="1"/>
</dbReference>
<evidence type="ECO:0000256" key="7">
    <source>
        <dbReference type="ARBA" id="ARBA00022795"/>
    </source>
</evidence>
<dbReference type="Proteomes" id="UP000469440">
    <property type="component" value="Unassembled WGS sequence"/>
</dbReference>
<comment type="function">
    <text evidence="12">Required for formation of the rod structure in the basal body of the flagellar apparatus. Together with FliI and FliH, may constitute the export apparatus of flagellin.</text>
</comment>
<keyword evidence="14" id="KW-0966">Cell projection</keyword>
<keyword evidence="6 12" id="KW-0812">Transmembrane</keyword>
<keyword evidence="15" id="KW-1185">Reference proteome</keyword>
<feature type="transmembrane region" description="Helical" evidence="12">
    <location>
        <begin position="33"/>
        <end position="54"/>
    </location>
</feature>
<dbReference type="Gene3D" id="3.40.1690.10">
    <property type="entry name" value="secretion proteins EscU"/>
    <property type="match status" value="1"/>
</dbReference>
<keyword evidence="9 12" id="KW-1133">Transmembrane helix</keyword>
<proteinExistence type="inferred from homology"/>
<dbReference type="PANTHER" id="PTHR30531:SF12">
    <property type="entry name" value="FLAGELLAR BIOSYNTHETIC PROTEIN FLHB"/>
    <property type="match status" value="1"/>
</dbReference>
<keyword evidence="10 12" id="KW-0472">Membrane</keyword>
<evidence type="ECO:0000256" key="4">
    <source>
        <dbReference type="ARBA" id="ARBA00022448"/>
    </source>
</evidence>
<sequence length="358" mass="40894">MPDGSSENKTEKATPKKREDERKKGNVFQSADVVSSFSILAVFVMLRIAFPYLYRYLSNFIQRYISYTATKSVITQTAAVDILRDAWIAILLLCSPVLLAALLAAILATGAQTRFKFSGEKIKFKLTNVSPLQGLKKLFSLRSVAELIKSIIKTIAIGYVMYLQMKKICADCIEMMSGDVMQSAVQMLNAVMDMVIQMTLVFLAIAAADYFYQWWDYERNIRMTKQEMKEEYKQLEGNPEIKGRIRQVQRSISGRRMMQQVPQADVVIRNPTHFAVALRYHAQEDTAPVVVAKGQDYLALKIIEIAEQHQIPMKEDRPLARALYASVEVNSQIPQEFYQALAEVMAWVYRLKQEGEER</sequence>
<dbReference type="GO" id="GO:0009306">
    <property type="term" value="P:protein secretion"/>
    <property type="evidence" value="ECO:0007669"/>
    <property type="project" value="InterPro"/>
</dbReference>
<name>A0A6N8HVK5_9FIRM</name>
<keyword evidence="7 12" id="KW-1005">Bacterial flagellum biogenesis</keyword>
<evidence type="ECO:0000313" key="15">
    <source>
        <dbReference type="Proteomes" id="UP000469440"/>
    </source>
</evidence>